<keyword evidence="4" id="KW-0964">Secreted</keyword>
<dbReference type="InterPro" id="IPR039809">
    <property type="entry name" value="Chemokine_b/g/d"/>
</dbReference>
<dbReference type="Proteomes" id="UP000261660">
    <property type="component" value="Unplaced"/>
</dbReference>
<keyword evidence="9" id="KW-1185">Reference proteome</keyword>
<evidence type="ECO:0000256" key="1">
    <source>
        <dbReference type="ARBA" id="ARBA00004613"/>
    </source>
</evidence>
<accession>A0A3Q3E919</accession>
<dbReference type="FunFam" id="2.40.50.40:FF:000004">
    <property type="entry name" value="C-X-C motif chemokine"/>
    <property type="match status" value="1"/>
</dbReference>
<dbReference type="Gene3D" id="2.40.50.40">
    <property type="match status" value="1"/>
</dbReference>
<proteinExistence type="inferred from homology"/>
<comment type="function">
    <text evidence="5">Ligand for cxcr3.2. Chemotactic for macrophages.</text>
</comment>
<dbReference type="Pfam" id="PF00048">
    <property type="entry name" value="IL8"/>
    <property type="match status" value="1"/>
</dbReference>
<dbReference type="PRINTS" id="PR00436">
    <property type="entry name" value="INTERLEUKIN8"/>
</dbReference>
<dbReference type="CDD" id="cd00273">
    <property type="entry name" value="Chemokine_CXC"/>
    <property type="match status" value="1"/>
</dbReference>
<evidence type="ECO:0000313" key="8">
    <source>
        <dbReference type="Ensembl" id="ENSLBEP00000003900.1"/>
    </source>
</evidence>
<dbReference type="PANTHER" id="PTHR12015">
    <property type="entry name" value="SMALL INDUCIBLE CYTOKINE A"/>
    <property type="match status" value="1"/>
</dbReference>
<sequence length="89" mass="9810">MSVISIVALLVFLAVPQGDELIPRCQCIINEKRPIGRHVGQVQVIQPNSHCPNMEIIATLKTDGKMICLDPNVPWVKRTLQTVSDPAPL</sequence>
<evidence type="ECO:0000256" key="5">
    <source>
        <dbReference type="ARBA" id="ARBA00054901"/>
    </source>
</evidence>
<dbReference type="GO" id="GO:0042056">
    <property type="term" value="F:chemoattractant activity"/>
    <property type="evidence" value="ECO:0007669"/>
    <property type="project" value="UniProtKB-ARBA"/>
</dbReference>
<feature type="chain" id="PRO_5036484554" description="Chemokine interleukin-8-like domain-containing protein" evidence="6">
    <location>
        <begin position="19"/>
        <end position="89"/>
    </location>
</feature>
<dbReference type="InterPro" id="IPR001089">
    <property type="entry name" value="Chemokine_CXC"/>
</dbReference>
<comment type="similarity">
    <text evidence="2">Belongs to the intercrine alpha (chemokine CxC) family.</text>
</comment>
<evidence type="ECO:0000259" key="7">
    <source>
        <dbReference type="SMART" id="SM00199"/>
    </source>
</evidence>
<dbReference type="GO" id="GO:0006952">
    <property type="term" value="P:defense response"/>
    <property type="evidence" value="ECO:0007669"/>
    <property type="project" value="InterPro"/>
</dbReference>
<dbReference type="GO" id="GO:0006955">
    <property type="term" value="P:immune response"/>
    <property type="evidence" value="ECO:0007669"/>
    <property type="project" value="InterPro"/>
</dbReference>
<dbReference type="AlphaFoldDB" id="A0A3Q3E919"/>
<dbReference type="InterPro" id="IPR036048">
    <property type="entry name" value="Interleukin_8-like_sf"/>
</dbReference>
<dbReference type="InterPro" id="IPR033899">
    <property type="entry name" value="CXC_Chemokine_domain"/>
</dbReference>
<evidence type="ECO:0000256" key="6">
    <source>
        <dbReference type="SAM" id="SignalP"/>
    </source>
</evidence>
<dbReference type="InterPro" id="IPR001811">
    <property type="entry name" value="Chemokine_IL8-like_dom"/>
</dbReference>
<evidence type="ECO:0000313" key="9">
    <source>
        <dbReference type="Proteomes" id="UP000261660"/>
    </source>
</evidence>
<dbReference type="SUPFAM" id="SSF54117">
    <property type="entry name" value="Interleukin 8-like chemokines"/>
    <property type="match status" value="1"/>
</dbReference>
<dbReference type="GO" id="GO:0005615">
    <property type="term" value="C:extracellular space"/>
    <property type="evidence" value="ECO:0007669"/>
    <property type="project" value="UniProtKB-KW"/>
</dbReference>
<evidence type="ECO:0000256" key="4">
    <source>
        <dbReference type="ARBA" id="ARBA00022525"/>
    </source>
</evidence>
<comment type="subcellular location">
    <subcellularLocation>
        <location evidence="1">Secreted</location>
    </subcellularLocation>
</comment>
<feature type="signal peptide" evidence="6">
    <location>
        <begin position="1"/>
        <end position="18"/>
    </location>
</feature>
<keyword evidence="3" id="KW-0202">Cytokine</keyword>
<evidence type="ECO:0000256" key="3">
    <source>
        <dbReference type="ARBA" id="ARBA00022514"/>
    </source>
</evidence>
<reference evidence="8" key="1">
    <citation type="submission" date="2025-08" db="UniProtKB">
        <authorList>
            <consortium name="Ensembl"/>
        </authorList>
    </citation>
    <scope>IDENTIFICATION</scope>
</reference>
<dbReference type="InParanoid" id="A0A3Q3E919"/>
<keyword evidence="6" id="KW-0732">Signal</keyword>
<evidence type="ECO:0000256" key="2">
    <source>
        <dbReference type="ARBA" id="ARBA00010665"/>
    </source>
</evidence>
<dbReference type="PANTHER" id="PTHR12015:SF198">
    <property type="entry name" value="PLATELET BASIC PROTEIN"/>
    <property type="match status" value="1"/>
</dbReference>
<feature type="domain" description="Chemokine interleukin-8-like" evidence="7">
    <location>
        <begin position="22"/>
        <end position="83"/>
    </location>
</feature>
<protein>
    <recommendedName>
        <fullName evidence="7">Chemokine interleukin-8-like domain-containing protein</fullName>
    </recommendedName>
</protein>
<dbReference type="GO" id="GO:0008009">
    <property type="term" value="F:chemokine activity"/>
    <property type="evidence" value="ECO:0007669"/>
    <property type="project" value="InterPro"/>
</dbReference>
<reference evidence="8" key="2">
    <citation type="submission" date="2025-09" db="UniProtKB">
        <authorList>
            <consortium name="Ensembl"/>
        </authorList>
    </citation>
    <scope>IDENTIFICATION</scope>
</reference>
<dbReference type="Ensembl" id="ENSLBET00000004106.1">
    <property type="protein sequence ID" value="ENSLBEP00000003900.1"/>
    <property type="gene ID" value="ENSLBEG00000003010.1"/>
</dbReference>
<dbReference type="SMART" id="SM00199">
    <property type="entry name" value="SCY"/>
    <property type="match status" value="1"/>
</dbReference>
<organism evidence="8 9">
    <name type="scientific">Labrus bergylta</name>
    <name type="common">ballan wrasse</name>
    <dbReference type="NCBI Taxonomy" id="56723"/>
    <lineage>
        <taxon>Eukaryota</taxon>
        <taxon>Metazoa</taxon>
        <taxon>Chordata</taxon>
        <taxon>Craniata</taxon>
        <taxon>Vertebrata</taxon>
        <taxon>Euteleostomi</taxon>
        <taxon>Actinopterygii</taxon>
        <taxon>Neopterygii</taxon>
        <taxon>Teleostei</taxon>
        <taxon>Neoteleostei</taxon>
        <taxon>Acanthomorphata</taxon>
        <taxon>Eupercaria</taxon>
        <taxon>Labriformes</taxon>
        <taxon>Labridae</taxon>
        <taxon>Labrus</taxon>
    </lineage>
</organism>
<dbReference type="STRING" id="56723.ENSLBEP00000003900"/>
<dbReference type="GeneTree" id="ENSGT00940000175443"/>
<dbReference type="PRINTS" id="PR00437">
    <property type="entry name" value="SMALLCYTKCXC"/>
</dbReference>
<name>A0A3Q3E919_9LABR</name>